<dbReference type="Gene3D" id="3.30.465.10">
    <property type="match status" value="1"/>
</dbReference>
<dbReference type="EMBL" id="JAYKXN010000001">
    <property type="protein sequence ID" value="KAK7319332.1"/>
    <property type="molecule type" value="Genomic_DNA"/>
</dbReference>
<keyword evidence="4" id="KW-1185">Reference proteome</keyword>
<dbReference type="InterPro" id="IPR036318">
    <property type="entry name" value="FAD-bd_PCMH-like_sf"/>
</dbReference>
<sequence>MARVSGSKRAWAFQCIQIRSGGHDFEGLLYVAKVPFIIVDLINLNEIEIDVNKRIAWVQSRATVGELYYRIGEKSKTLGFPTGVYPTVGIDGHFSGGGYGLLMRKYGLAANNVIDAHIIDVNSKLLDRESIGEDLFWAIRGGGGASFGVIVAWKVKLVSVPSTLMVSQVNITLEKNATQIIHMWQFLTNKIDEGLGINIVLHKVNLSKKKEFTIEAVFQSLFLEGVDELLHLMQKNFPKLGSKREDCTGMSWVESLLYLFGLGGQPLELLLNRTQAIMGSFKTKSDFLRNLIPETGLEGL</sequence>
<dbReference type="PROSITE" id="PS51387">
    <property type="entry name" value="FAD_PCMH"/>
    <property type="match status" value="1"/>
</dbReference>
<proteinExistence type="predicted"/>
<organism evidence="3 4">
    <name type="scientific">Clitoria ternatea</name>
    <name type="common">Butterfly pea</name>
    <dbReference type="NCBI Taxonomy" id="43366"/>
    <lineage>
        <taxon>Eukaryota</taxon>
        <taxon>Viridiplantae</taxon>
        <taxon>Streptophyta</taxon>
        <taxon>Embryophyta</taxon>
        <taxon>Tracheophyta</taxon>
        <taxon>Spermatophyta</taxon>
        <taxon>Magnoliopsida</taxon>
        <taxon>eudicotyledons</taxon>
        <taxon>Gunneridae</taxon>
        <taxon>Pentapetalae</taxon>
        <taxon>rosids</taxon>
        <taxon>fabids</taxon>
        <taxon>Fabales</taxon>
        <taxon>Fabaceae</taxon>
        <taxon>Papilionoideae</taxon>
        <taxon>50 kb inversion clade</taxon>
        <taxon>NPAAA clade</taxon>
        <taxon>indigoferoid/millettioid clade</taxon>
        <taxon>Phaseoleae</taxon>
        <taxon>Clitoria</taxon>
    </lineage>
</organism>
<dbReference type="InterPro" id="IPR006094">
    <property type="entry name" value="Oxid_FAD_bind_N"/>
</dbReference>
<dbReference type="InterPro" id="IPR016166">
    <property type="entry name" value="FAD-bd_PCMH"/>
</dbReference>
<reference evidence="3 4" key="1">
    <citation type="submission" date="2024-01" db="EMBL/GenBank/DDBJ databases">
        <title>The genomes of 5 underutilized Papilionoideae crops provide insights into root nodulation and disease resistance.</title>
        <authorList>
            <person name="Yuan L."/>
        </authorList>
    </citation>
    <scope>NUCLEOTIDE SEQUENCE [LARGE SCALE GENOMIC DNA]</scope>
    <source>
        <strain evidence="3">LY-2023</strain>
        <tissue evidence="3">Leaf</tissue>
    </source>
</reference>
<dbReference type="Proteomes" id="UP001359559">
    <property type="component" value="Unassembled WGS sequence"/>
</dbReference>
<feature type="domain" description="FAD-binding PCMH-type" evidence="2">
    <location>
        <begin position="1"/>
        <end position="160"/>
    </location>
</feature>
<dbReference type="SUPFAM" id="SSF56176">
    <property type="entry name" value="FAD-binding/transporter-associated domain-like"/>
    <property type="match status" value="1"/>
</dbReference>
<comment type="caution">
    <text evidence="3">The sequence shown here is derived from an EMBL/GenBank/DDBJ whole genome shotgun (WGS) entry which is preliminary data.</text>
</comment>
<protein>
    <recommendedName>
        <fullName evidence="2">FAD-binding PCMH-type domain-containing protein</fullName>
    </recommendedName>
</protein>
<dbReference type="GO" id="GO:0071949">
    <property type="term" value="F:FAD binding"/>
    <property type="evidence" value="ECO:0007669"/>
    <property type="project" value="InterPro"/>
</dbReference>
<dbReference type="Gene3D" id="3.40.462.20">
    <property type="match status" value="1"/>
</dbReference>
<evidence type="ECO:0000313" key="4">
    <source>
        <dbReference type="Proteomes" id="UP001359559"/>
    </source>
</evidence>
<dbReference type="PANTHER" id="PTHR32448">
    <property type="entry name" value="OS08G0158400 PROTEIN"/>
    <property type="match status" value="1"/>
</dbReference>
<evidence type="ECO:0000313" key="3">
    <source>
        <dbReference type="EMBL" id="KAK7319332.1"/>
    </source>
</evidence>
<accession>A0AAN9KKW9</accession>
<dbReference type="AlphaFoldDB" id="A0AAN9KKW9"/>
<comment type="cofactor">
    <cofactor evidence="1">
        <name>FAD</name>
        <dbReference type="ChEBI" id="CHEBI:57692"/>
    </cofactor>
</comment>
<dbReference type="InterPro" id="IPR016167">
    <property type="entry name" value="FAD-bd_PCMH_sub1"/>
</dbReference>
<name>A0AAN9KKW9_CLITE</name>
<evidence type="ECO:0000256" key="1">
    <source>
        <dbReference type="ARBA" id="ARBA00001974"/>
    </source>
</evidence>
<gene>
    <name evidence="3" type="ORF">RJT34_04051</name>
</gene>
<dbReference type="Pfam" id="PF01565">
    <property type="entry name" value="FAD_binding_4"/>
    <property type="match status" value="1"/>
</dbReference>
<dbReference type="Gene3D" id="3.30.43.10">
    <property type="entry name" value="Uridine Diphospho-n-acetylenolpyruvylglucosamine Reductase, domain 2"/>
    <property type="match status" value="1"/>
</dbReference>
<dbReference type="InterPro" id="IPR016169">
    <property type="entry name" value="FAD-bd_PCMH_sub2"/>
</dbReference>
<evidence type="ECO:0000259" key="2">
    <source>
        <dbReference type="PROSITE" id="PS51387"/>
    </source>
</evidence>